<evidence type="ECO:0000313" key="1">
    <source>
        <dbReference type="EMBL" id="GGA37564.1"/>
    </source>
</evidence>
<proteinExistence type="predicted"/>
<reference evidence="2" key="1">
    <citation type="journal article" date="2019" name="Int. J. Syst. Evol. Microbiol.">
        <title>The Global Catalogue of Microorganisms (GCM) 10K type strain sequencing project: providing services to taxonomists for standard genome sequencing and annotation.</title>
        <authorList>
            <consortium name="The Broad Institute Genomics Platform"/>
            <consortium name="The Broad Institute Genome Sequencing Center for Infectious Disease"/>
            <person name="Wu L."/>
            <person name="Ma J."/>
        </authorList>
    </citation>
    <scope>NUCLEOTIDE SEQUENCE [LARGE SCALE GENOMIC DNA]</scope>
    <source>
        <strain evidence="2">CGMCC 1.10106</strain>
    </source>
</reference>
<protein>
    <submittedName>
        <fullName evidence="1">Uncharacterized protein</fullName>
    </submittedName>
</protein>
<sequence>MITAKDLRTPLRRRTHAANADLFALADALETVDRDAADSVKRARAALFEAWTILCEHQADDEDDH</sequence>
<dbReference type="EMBL" id="BMDW01000002">
    <property type="protein sequence ID" value="GGA37564.1"/>
    <property type="molecule type" value="Genomic_DNA"/>
</dbReference>
<accession>A0ABQ1G683</accession>
<comment type="caution">
    <text evidence="1">The sequence shown here is derived from an EMBL/GenBank/DDBJ whole genome shotgun (WGS) entry which is preliminary data.</text>
</comment>
<gene>
    <name evidence="1" type="ORF">GCM10011395_04840</name>
</gene>
<organism evidence="1 2">
    <name type="scientific">Sphingomonas psychrolutea</name>
    <dbReference type="NCBI Taxonomy" id="1259676"/>
    <lineage>
        <taxon>Bacteria</taxon>
        <taxon>Pseudomonadati</taxon>
        <taxon>Pseudomonadota</taxon>
        <taxon>Alphaproteobacteria</taxon>
        <taxon>Sphingomonadales</taxon>
        <taxon>Sphingomonadaceae</taxon>
        <taxon>Sphingomonas</taxon>
    </lineage>
</organism>
<dbReference type="RefSeq" id="WP_188445231.1">
    <property type="nucleotide sequence ID" value="NZ_BMDW01000002.1"/>
</dbReference>
<dbReference type="Proteomes" id="UP000618591">
    <property type="component" value="Unassembled WGS sequence"/>
</dbReference>
<keyword evidence="2" id="KW-1185">Reference proteome</keyword>
<evidence type="ECO:0000313" key="2">
    <source>
        <dbReference type="Proteomes" id="UP000618591"/>
    </source>
</evidence>
<name>A0ABQ1G683_9SPHN</name>